<gene>
    <name evidence="8" type="ORF">DXD79_29330</name>
</gene>
<comment type="caution">
    <text evidence="8">The sequence shown here is derived from an EMBL/GenBank/DDBJ whole genome shotgun (WGS) entry which is preliminary data.</text>
</comment>
<feature type="compositionally biased region" description="Polar residues" evidence="6">
    <location>
        <begin position="25"/>
        <end position="40"/>
    </location>
</feature>
<proteinExistence type="predicted"/>
<dbReference type="InterPro" id="IPR006059">
    <property type="entry name" value="SBP"/>
</dbReference>
<feature type="signal peptide" evidence="7">
    <location>
        <begin position="1"/>
        <end position="22"/>
    </location>
</feature>
<accession>A0A374P0J0</accession>
<sequence length="454" mass="50818">MKNWRRWTAVIMTALMAAGLTGCSSSNPSAQKNSDGGVSQEQKDNVSRESNSAKAENNDSAGEKVTLEFYSWLDEEKIFTLLTEEYKKDHPNIDFNLHFVPTNDYETKLLTAFSGGASIDCFAVASAPSFAAYQNKGQVYCIDDLVTENKTDTSGFQASYDGLKVEGKAYVLPYKTSSWVVYYNKDIFDNAGVPYPSEEWTWEEYAQTAAKLTGGDGNDKIYGSLNYQPTSTWWRVPANGMKATNPLIEAQLDEWLKAAEFNKKLSDDGYQPPYADRANEAGADYSGAFLQGKYGMFYNGDWVIEMLNTAIDDGETLNYDIAPLPHWEGQPPMTTGTPGLLMIAQNSKHPKEAYDFISFASGEKGAEILAHNDYFPAWSSDSVIKAYTEGRERPEHIEYIVNQEIYPQVPCDPKYNTATNIVKEEVSLYLLGEQDIDKTRSTISERFVNEMDVQ</sequence>
<evidence type="ECO:0000256" key="3">
    <source>
        <dbReference type="ARBA" id="ARBA00023136"/>
    </source>
</evidence>
<dbReference type="RefSeq" id="WP_117631538.1">
    <property type="nucleotide sequence ID" value="NZ_QSON01000023.1"/>
</dbReference>
<dbReference type="Gene3D" id="3.40.190.10">
    <property type="entry name" value="Periplasmic binding protein-like II"/>
    <property type="match status" value="1"/>
</dbReference>
<keyword evidence="3" id="KW-0472">Membrane</keyword>
<keyword evidence="1" id="KW-1003">Cell membrane</keyword>
<keyword evidence="5" id="KW-0449">Lipoprotein</keyword>
<feature type="region of interest" description="Disordered" evidence="6">
    <location>
        <begin position="25"/>
        <end position="59"/>
    </location>
</feature>
<dbReference type="Pfam" id="PF01547">
    <property type="entry name" value="SBP_bac_1"/>
    <property type="match status" value="1"/>
</dbReference>
<evidence type="ECO:0000256" key="4">
    <source>
        <dbReference type="ARBA" id="ARBA00023139"/>
    </source>
</evidence>
<evidence type="ECO:0000313" key="8">
    <source>
        <dbReference type="EMBL" id="RGI96508.1"/>
    </source>
</evidence>
<dbReference type="AlphaFoldDB" id="A0A374P0J0"/>
<protein>
    <submittedName>
        <fullName evidence="8">Extracellular solute-binding protein</fullName>
    </submittedName>
</protein>
<dbReference type="PANTHER" id="PTHR43649">
    <property type="entry name" value="ARABINOSE-BINDING PROTEIN-RELATED"/>
    <property type="match status" value="1"/>
</dbReference>
<dbReference type="SUPFAM" id="SSF53850">
    <property type="entry name" value="Periplasmic binding protein-like II"/>
    <property type="match status" value="1"/>
</dbReference>
<feature type="chain" id="PRO_5039317854" evidence="7">
    <location>
        <begin position="23"/>
        <end position="454"/>
    </location>
</feature>
<dbReference type="EMBL" id="QSON01000023">
    <property type="protein sequence ID" value="RGI96508.1"/>
    <property type="molecule type" value="Genomic_DNA"/>
</dbReference>
<evidence type="ECO:0000256" key="2">
    <source>
        <dbReference type="ARBA" id="ARBA00022729"/>
    </source>
</evidence>
<feature type="compositionally biased region" description="Polar residues" evidence="6">
    <location>
        <begin position="48"/>
        <end position="59"/>
    </location>
</feature>
<dbReference type="CDD" id="cd13585">
    <property type="entry name" value="PBP2_TMBP_like"/>
    <property type="match status" value="1"/>
</dbReference>
<keyword evidence="4" id="KW-0564">Palmitate</keyword>
<keyword evidence="2 7" id="KW-0732">Signal</keyword>
<reference evidence="8 9" key="1">
    <citation type="submission" date="2018-08" db="EMBL/GenBank/DDBJ databases">
        <title>A genome reference for cultivated species of the human gut microbiota.</title>
        <authorList>
            <person name="Zou Y."/>
            <person name="Xue W."/>
            <person name="Luo G."/>
        </authorList>
    </citation>
    <scope>NUCLEOTIDE SEQUENCE [LARGE SCALE GENOMIC DNA]</scope>
    <source>
        <strain evidence="8 9">TM09-12</strain>
    </source>
</reference>
<name>A0A374P0J0_9FIRM</name>
<dbReference type="PANTHER" id="PTHR43649:SF33">
    <property type="entry name" value="POLYGALACTURONAN_RHAMNOGALACTURONAN-BINDING PROTEIN YTCQ"/>
    <property type="match status" value="1"/>
</dbReference>
<dbReference type="PROSITE" id="PS51257">
    <property type="entry name" value="PROKAR_LIPOPROTEIN"/>
    <property type="match status" value="1"/>
</dbReference>
<evidence type="ECO:0000313" key="9">
    <source>
        <dbReference type="Proteomes" id="UP000263014"/>
    </source>
</evidence>
<evidence type="ECO:0000256" key="7">
    <source>
        <dbReference type="SAM" id="SignalP"/>
    </source>
</evidence>
<dbReference type="Proteomes" id="UP000263014">
    <property type="component" value="Unassembled WGS sequence"/>
</dbReference>
<dbReference type="InterPro" id="IPR050490">
    <property type="entry name" value="Bact_solute-bd_prot1"/>
</dbReference>
<organism evidence="8 9">
    <name type="scientific">Hungatella hathewayi</name>
    <dbReference type="NCBI Taxonomy" id="154046"/>
    <lineage>
        <taxon>Bacteria</taxon>
        <taxon>Bacillati</taxon>
        <taxon>Bacillota</taxon>
        <taxon>Clostridia</taxon>
        <taxon>Lachnospirales</taxon>
        <taxon>Lachnospiraceae</taxon>
        <taxon>Hungatella</taxon>
    </lineage>
</organism>
<evidence type="ECO:0000256" key="1">
    <source>
        <dbReference type="ARBA" id="ARBA00022475"/>
    </source>
</evidence>
<evidence type="ECO:0000256" key="5">
    <source>
        <dbReference type="ARBA" id="ARBA00023288"/>
    </source>
</evidence>
<evidence type="ECO:0000256" key="6">
    <source>
        <dbReference type="SAM" id="MobiDB-lite"/>
    </source>
</evidence>